<accession>A0A4U5MV34</accession>
<feature type="region of interest" description="Disordered" evidence="1">
    <location>
        <begin position="1"/>
        <end position="87"/>
    </location>
</feature>
<dbReference type="EMBL" id="AZBU02000006">
    <property type="protein sequence ID" value="TKR73608.1"/>
    <property type="molecule type" value="Genomic_DNA"/>
</dbReference>
<keyword evidence="3" id="KW-1185">Reference proteome</keyword>
<dbReference type="AlphaFoldDB" id="A0A4U5MV34"/>
<evidence type="ECO:0000256" key="1">
    <source>
        <dbReference type="SAM" id="MobiDB-lite"/>
    </source>
</evidence>
<reference evidence="2 3" key="1">
    <citation type="journal article" date="2015" name="Genome Biol.">
        <title>Comparative genomics of Steinernema reveals deeply conserved gene regulatory networks.</title>
        <authorList>
            <person name="Dillman A.R."/>
            <person name="Macchietto M."/>
            <person name="Porter C.F."/>
            <person name="Rogers A."/>
            <person name="Williams B."/>
            <person name="Antoshechkin I."/>
            <person name="Lee M.M."/>
            <person name="Goodwin Z."/>
            <person name="Lu X."/>
            <person name="Lewis E.E."/>
            <person name="Goodrich-Blair H."/>
            <person name="Stock S.P."/>
            <person name="Adams B.J."/>
            <person name="Sternberg P.W."/>
            <person name="Mortazavi A."/>
        </authorList>
    </citation>
    <scope>NUCLEOTIDE SEQUENCE [LARGE SCALE GENOMIC DNA]</scope>
    <source>
        <strain evidence="2 3">ALL</strain>
    </source>
</reference>
<dbReference type="OrthoDB" id="6251307at2759"/>
<reference evidence="2 3" key="2">
    <citation type="journal article" date="2019" name="G3 (Bethesda)">
        <title>Hybrid Assembly of the Genome of the Entomopathogenic Nematode Steinernema carpocapsae Identifies the X-Chromosome.</title>
        <authorList>
            <person name="Serra L."/>
            <person name="Macchietto M."/>
            <person name="Macias-Munoz A."/>
            <person name="McGill C.J."/>
            <person name="Rodriguez I.M."/>
            <person name="Rodriguez B."/>
            <person name="Murad R."/>
            <person name="Mortazavi A."/>
        </authorList>
    </citation>
    <scope>NUCLEOTIDE SEQUENCE [LARGE SCALE GENOMIC DNA]</scope>
    <source>
        <strain evidence="2 3">ALL</strain>
    </source>
</reference>
<feature type="compositionally biased region" description="Gly residues" evidence="1">
    <location>
        <begin position="46"/>
        <end position="69"/>
    </location>
</feature>
<evidence type="ECO:0000313" key="3">
    <source>
        <dbReference type="Proteomes" id="UP000298663"/>
    </source>
</evidence>
<gene>
    <name evidence="2" type="ORF">L596_020901</name>
</gene>
<evidence type="ECO:0000313" key="2">
    <source>
        <dbReference type="EMBL" id="TKR73608.1"/>
    </source>
</evidence>
<protein>
    <submittedName>
        <fullName evidence="2">Uncharacterized protein</fullName>
    </submittedName>
</protein>
<comment type="caution">
    <text evidence="2">The sequence shown here is derived from an EMBL/GenBank/DDBJ whole genome shotgun (WGS) entry which is preliminary data.</text>
</comment>
<proteinExistence type="predicted"/>
<organism evidence="2 3">
    <name type="scientific">Steinernema carpocapsae</name>
    <name type="common">Entomopathogenic nematode</name>
    <dbReference type="NCBI Taxonomy" id="34508"/>
    <lineage>
        <taxon>Eukaryota</taxon>
        <taxon>Metazoa</taxon>
        <taxon>Ecdysozoa</taxon>
        <taxon>Nematoda</taxon>
        <taxon>Chromadorea</taxon>
        <taxon>Rhabditida</taxon>
        <taxon>Tylenchina</taxon>
        <taxon>Panagrolaimomorpha</taxon>
        <taxon>Strongyloidoidea</taxon>
        <taxon>Steinernematidae</taxon>
        <taxon>Steinernema</taxon>
    </lineage>
</organism>
<name>A0A4U5MV34_STECR</name>
<sequence length="148" mass="15954">MYGGNSDSFGHHHHHHHVRDGSQERPPYPERDGYRGYPDGNVQIGQGAGFESGFGEGQQHGGIGQGAGFEPGYRGEEQVHIGDGAGFPSHNKGYGYPPFPAVSFKKVQVKMLVKNIGSAVVISILISPALKCLYLLHKRSQSQVQASS</sequence>
<feature type="compositionally biased region" description="Basic and acidic residues" evidence="1">
    <location>
        <begin position="19"/>
        <end position="34"/>
    </location>
</feature>
<dbReference type="Proteomes" id="UP000298663">
    <property type="component" value="Unassembled WGS sequence"/>
</dbReference>